<dbReference type="EMBL" id="CP010978">
    <property type="protein sequence ID" value="AJQ28482.1"/>
    <property type="molecule type" value="Genomic_DNA"/>
</dbReference>
<reference evidence="8 9" key="1">
    <citation type="journal article" date="2015" name="Genome Announc.">
        <title>Complete Genome Sequence of Pelosinus fermentans JBW45, a Member of a Remarkably Competitive Group of Negativicutes in the Firmicutes Phylum.</title>
        <authorList>
            <person name="De Leon K.B."/>
            <person name="Utturkar S.M."/>
            <person name="Camilleri L.B."/>
            <person name="Elias D.A."/>
            <person name="Arkin A.P."/>
            <person name="Fields M.W."/>
            <person name="Brown S.D."/>
            <person name="Wall J.D."/>
        </authorList>
    </citation>
    <scope>NUCLEOTIDE SEQUENCE [LARGE SCALE GENOMIC DNA]</scope>
    <source>
        <strain evidence="8 9">JBW45</strain>
    </source>
</reference>
<dbReference type="STRING" id="1192197.JBW_03141"/>
<dbReference type="InterPro" id="IPR013011">
    <property type="entry name" value="PTS_EIIB_2"/>
</dbReference>
<gene>
    <name evidence="8" type="ORF">JBW_03141</name>
</gene>
<protein>
    <submittedName>
        <fullName evidence="8">Transcriptional antiterminator, BglG</fullName>
        <ecNumber evidence="8">2.7.1.69</ecNumber>
    </submittedName>
</protein>
<dbReference type="Gene3D" id="1.10.10.10">
    <property type="entry name" value="Winged helix-like DNA-binding domain superfamily/Winged helix DNA-binding domain"/>
    <property type="match status" value="1"/>
</dbReference>
<dbReference type="OrthoDB" id="3175596at2"/>
<reference evidence="9" key="2">
    <citation type="submission" date="2015-02" db="EMBL/GenBank/DDBJ databases">
        <title>Complete Genome Sequence of Pelosinus fermentans JBW45.</title>
        <authorList>
            <person name="De Leon K.B."/>
            <person name="Utturkar S.M."/>
            <person name="Camilleri L.B."/>
            <person name="Arkin A.P."/>
            <person name="Fields M.W."/>
            <person name="Brown S.D."/>
            <person name="Wall J.D."/>
        </authorList>
    </citation>
    <scope>NUCLEOTIDE SEQUENCE [LARGE SCALE GENOMIC DNA]</scope>
    <source>
        <strain evidence="9">JBW45</strain>
    </source>
</reference>
<proteinExistence type="predicted"/>
<dbReference type="EC" id="2.7.1.69" evidence="8"/>
<dbReference type="RefSeq" id="WP_007958074.1">
    <property type="nucleotide sequence ID" value="NZ_CP010978.1"/>
</dbReference>
<evidence type="ECO:0000256" key="1">
    <source>
        <dbReference type="ARBA" id="ARBA00022737"/>
    </source>
</evidence>
<dbReference type="Gene3D" id="1.10.1790.10">
    <property type="entry name" value="PRD domain"/>
    <property type="match status" value="1"/>
</dbReference>
<evidence type="ECO:0000259" key="6">
    <source>
        <dbReference type="PROSITE" id="PS51099"/>
    </source>
</evidence>
<dbReference type="PANTHER" id="PTHR30185:SF18">
    <property type="entry name" value="TRANSCRIPTIONAL REGULATOR MTLR"/>
    <property type="match status" value="1"/>
</dbReference>
<keyword evidence="4" id="KW-0804">Transcription</keyword>
<dbReference type="GO" id="GO:0008982">
    <property type="term" value="F:protein-N(PI)-phosphohistidine-sugar phosphotransferase activity"/>
    <property type="evidence" value="ECO:0007669"/>
    <property type="project" value="InterPro"/>
</dbReference>
<dbReference type="GO" id="GO:0006355">
    <property type="term" value="P:regulation of DNA-templated transcription"/>
    <property type="evidence" value="ECO:0007669"/>
    <property type="project" value="InterPro"/>
</dbReference>
<sequence length="705" mass="81849">MISRDINLLEFLLTKTEYISFTELTAVFQKTERMIRYEVEKANGLLQILHLPQIEQSRKFGLKLTLNDPQKKVFHQYVEAQPKSIVYYTNEERLMIILFSILNENKPILGKNLADELVVSKSTIDSDMKKIRKIVASNDVTIKSEAKKGFVLLGEEWSIRIFINNFINEYIDVGIMIDSCLNKQIMNSKEMIISDYLDPKMLLWMYSTLRTMGQFREITLDELGCRQLSIMLSIWHKRLTQKHEIKEEFFLSYKKLHSYKIVLAFVSQLKKKSPIEMDAGEMYFLCYIIDSFNLGTRPSLTQAWGGAQMLTIRFIEKMEILTSIPFSEDKEIFERLFNHIESLLRRIKNGVTLFNPLKSMIMEEYSPTFHATKEAIQIVETYCKCHISNDEIAYITVHFSASEEKLEENNLAKYRVVVICGHGVGTGILLSENLKKYYDFDVIGVLNSYNLDAIKRLDADFALKTIEADVADMPSLKIDPLLRDYDRKKIQRFLIENSEIKKSKKSTLNTTKFFKEICEAVERNSAKINMKNFIDDLEQLFEKNKIIINKRGVQPMISEILKDRQILLNKEAENWEDAIKLVAQPLLEEHYIKEEYITAMIHAVKTYGPYIVVGKGVALAHARPEDGVNKLGLSIMTLANPICFGHEDNDPVKIIFCLAAVDNFSHLNIMKSIVNTINQEWKIDQLLSQKDLENFKKFLFMHKEE</sequence>
<evidence type="ECO:0000256" key="2">
    <source>
        <dbReference type="ARBA" id="ARBA00023015"/>
    </source>
</evidence>
<feature type="domain" description="PRD" evidence="7">
    <location>
        <begin position="302"/>
        <end position="409"/>
    </location>
</feature>
<evidence type="ECO:0000256" key="4">
    <source>
        <dbReference type="ARBA" id="ARBA00023163"/>
    </source>
</evidence>
<dbReference type="InterPro" id="IPR016152">
    <property type="entry name" value="PTrfase/Anion_transptr"/>
</dbReference>
<evidence type="ECO:0000313" key="9">
    <source>
        <dbReference type="Proteomes" id="UP000005361"/>
    </source>
</evidence>
<organism evidence="8 9">
    <name type="scientific">Pelosinus fermentans JBW45</name>
    <dbReference type="NCBI Taxonomy" id="1192197"/>
    <lineage>
        <taxon>Bacteria</taxon>
        <taxon>Bacillati</taxon>
        <taxon>Bacillota</taxon>
        <taxon>Negativicutes</taxon>
        <taxon>Selenomonadales</taxon>
        <taxon>Sporomusaceae</taxon>
        <taxon>Pelosinus</taxon>
    </lineage>
</organism>
<keyword evidence="1" id="KW-0677">Repeat</keyword>
<dbReference type="PANTHER" id="PTHR30185">
    <property type="entry name" value="CRYPTIC BETA-GLUCOSIDE BGL OPERON ANTITERMINATOR"/>
    <property type="match status" value="1"/>
</dbReference>
<dbReference type="KEGG" id="pft:JBW_03141"/>
<dbReference type="AlphaFoldDB" id="I9DE69"/>
<dbReference type="SUPFAM" id="SSF63520">
    <property type="entry name" value="PTS-regulatory domain, PRD"/>
    <property type="match status" value="1"/>
</dbReference>
<dbReference type="Proteomes" id="UP000005361">
    <property type="component" value="Chromosome"/>
</dbReference>
<evidence type="ECO:0000313" key="8">
    <source>
        <dbReference type="EMBL" id="AJQ28482.1"/>
    </source>
</evidence>
<dbReference type="InterPro" id="IPR050661">
    <property type="entry name" value="BglG_antiterminators"/>
</dbReference>
<dbReference type="PROSITE" id="PS51099">
    <property type="entry name" value="PTS_EIIB_TYPE_2"/>
    <property type="match status" value="1"/>
</dbReference>
<dbReference type="SUPFAM" id="SSF55804">
    <property type="entry name" value="Phoshotransferase/anion transport protein"/>
    <property type="match status" value="1"/>
</dbReference>
<dbReference type="Pfam" id="PF00359">
    <property type="entry name" value="PTS_EIIA_2"/>
    <property type="match status" value="1"/>
</dbReference>
<dbReference type="HOGENOM" id="CLU_013442_1_1_9"/>
<dbReference type="InterPro" id="IPR011608">
    <property type="entry name" value="PRD"/>
</dbReference>
<dbReference type="PROSITE" id="PS51372">
    <property type="entry name" value="PRD_2"/>
    <property type="match status" value="1"/>
</dbReference>
<accession>I9DE69</accession>
<name>I9DE69_9FIRM</name>
<evidence type="ECO:0000256" key="3">
    <source>
        <dbReference type="ARBA" id="ARBA00023159"/>
    </source>
</evidence>
<dbReference type="Pfam" id="PF05043">
    <property type="entry name" value="Mga"/>
    <property type="match status" value="1"/>
</dbReference>
<dbReference type="InterPro" id="IPR002178">
    <property type="entry name" value="PTS_EIIA_type-2_dom"/>
</dbReference>
<dbReference type="CDD" id="cd00211">
    <property type="entry name" value="PTS_IIA_fru"/>
    <property type="match status" value="1"/>
</dbReference>
<evidence type="ECO:0000259" key="7">
    <source>
        <dbReference type="PROSITE" id="PS51372"/>
    </source>
</evidence>
<evidence type="ECO:0000259" key="5">
    <source>
        <dbReference type="PROSITE" id="PS51094"/>
    </source>
</evidence>
<dbReference type="GO" id="GO:0009401">
    <property type="term" value="P:phosphoenolpyruvate-dependent sugar phosphotransferase system"/>
    <property type="evidence" value="ECO:0007669"/>
    <property type="project" value="InterPro"/>
</dbReference>
<dbReference type="InterPro" id="IPR036388">
    <property type="entry name" value="WH-like_DNA-bd_sf"/>
</dbReference>
<dbReference type="Pfam" id="PF00874">
    <property type="entry name" value="PRD"/>
    <property type="match status" value="1"/>
</dbReference>
<keyword evidence="2" id="KW-0805">Transcription regulation</keyword>
<feature type="domain" description="PTS EIIB type-2" evidence="6">
    <location>
        <begin position="414"/>
        <end position="502"/>
    </location>
</feature>
<dbReference type="Gene3D" id="3.40.930.10">
    <property type="entry name" value="Mannitol-specific EII, Chain A"/>
    <property type="match status" value="1"/>
</dbReference>
<keyword evidence="8" id="KW-0808">Transferase</keyword>
<dbReference type="PROSITE" id="PS51094">
    <property type="entry name" value="PTS_EIIA_TYPE_2"/>
    <property type="match status" value="1"/>
</dbReference>
<keyword evidence="3" id="KW-0010">Activator</keyword>
<dbReference type="InterPro" id="IPR007737">
    <property type="entry name" value="Mga_HTH"/>
</dbReference>
<dbReference type="InterPro" id="IPR036634">
    <property type="entry name" value="PRD_sf"/>
</dbReference>
<dbReference type="CDD" id="cd05568">
    <property type="entry name" value="PTS_IIB_bgl_like"/>
    <property type="match status" value="1"/>
</dbReference>
<feature type="domain" description="PTS EIIA type-2" evidence="5">
    <location>
        <begin position="559"/>
        <end position="702"/>
    </location>
</feature>